<name>A0A6P3ICW9_BISBB</name>
<dbReference type="GeneID" id="104998742"/>
<evidence type="ECO:0000313" key="3">
    <source>
        <dbReference type="RefSeq" id="XP_010852371.1"/>
    </source>
</evidence>
<feature type="compositionally biased region" description="Low complexity" evidence="1">
    <location>
        <begin position="124"/>
        <end position="142"/>
    </location>
</feature>
<dbReference type="AlphaFoldDB" id="A0A6P3ICW9"/>
<evidence type="ECO:0000313" key="2">
    <source>
        <dbReference type="Proteomes" id="UP000515208"/>
    </source>
</evidence>
<feature type="region of interest" description="Disordered" evidence="1">
    <location>
        <begin position="1"/>
        <end position="161"/>
    </location>
</feature>
<sequence length="204" mass="21874">MAGSPVGLHSPQPSGRGSKARATRSPPPWCNSHLGSSSPSPGLSARHRGERPTAQPAHTEASRTRGGGGSLRKWRRARRAGSHRNRPAHSHGVEPQAHPPSRTRLCSPRAAAPGDARPPPPSRRPASGSLPSAARGSSRAGSTGFSHNTARAPGGELRPGLFEGWRRTEGVVSLRAFHRSMWIVYLELLIKEEKKTLNRQVEGF</sequence>
<accession>A0A6P3ICW9</accession>
<evidence type="ECO:0000256" key="1">
    <source>
        <dbReference type="SAM" id="MobiDB-lite"/>
    </source>
</evidence>
<dbReference type="Proteomes" id="UP000515208">
    <property type="component" value="Unplaced"/>
</dbReference>
<keyword evidence="2" id="KW-1185">Reference proteome</keyword>
<feature type="compositionally biased region" description="Basic residues" evidence="1">
    <location>
        <begin position="72"/>
        <end position="89"/>
    </location>
</feature>
<feature type="compositionally biased region" description="Low complexity" evidence="1">
    <location>
        <begin position="34"/>
        <end position="44"/>
    </location>
</feature>
<gene>
    <name evidence="3" type="primary">LOC104998742</name>
</gene>
<reference evidence="3" key="1">
    <citation type="submission" date="2025-08" db="UniProtKB">
        <authorList>
            <consortium name="RefSeq"/>
        </authorList>
    </citation>
    <scope>IDENTIFICATION</scope>
    <source>
        <tissue evidence="3">Blood</tissue>
    </source>
</reference>
<proteinExistence type="predicted"/>
<dbReference type="RefSeq" id="XP_010852371.1">
    <property type="nucleotide sequence ID" value="XM_010854069.1"/>
</dbReference>
<protein>
    <submittedName>
        <fullName evidence="3">Serine/arginine repetitive matrix protein 3-like</fullName>
    </submittedName>
</protein>
<dbReference type="KEGG" id="bbis:104998742"/>
<organism evidence="2 3">
    <name type="scientific">Bison bison bison</name>
    <name type="common">North American plains bison</name>
    <dbReference type="NCBI Taxonomy" id="43346"/>
    <lineage>
        <taxon>Eukaryota</taxon>
        <taxon>Metazoa</taxon>
        <taxon>Chordata</taxon>
        <taxon>Craniata</taxon>
        <taxon>Vertebrata</taxon>
        <taxon>Euteleostomi</taxon>
        <taxon>Mammalia</taxon>
        <taxon>Eutheria</taxon>
        <taxon>Laurasiatheria</taxon>
        <taxon>Artiodactyla</taxon>
        <taxon>Ruminantia</taxon>
        <taxon>Pecora</taxon>
        <taxon>Bovidae</taxon>
        <taxon>Bovinae</taxon>
        <taxon>Bison</taxon>
    </lineage>
</organism>